<keyword evidence="1 2" id="KW-0103">Bromodomain</keyword>
<dbReference type="InterPro" id="IPR001487">
    <property type="entry name" value="Bromodomain"/>
</dbReference>
<feature type="compositionally biased region" description="Pro residues" evidence="4">
    <location>
        <begin position="327"/>
        <end position="341"/>
    </location>
</feature>
<feature type="compositionally biased region" description="Low complexity" evidence="4">
    <location>
        <begin position="359"/>
        <end position="374"/>
    </location>
</feature>
<accession>A0AAN6SPD7</accession>
<sequence length="1052" mass="110681">ITRIDRSAGLGCRYIVAPIHLVQSRGGPLGSPRGGIWGMNTSTTPHTPLETVLLFRGIAQYGLDEHDFARIAEALQSNRLVKNSPTYDARRLSPETLRALFLRLVRDELRTEGNTPSDNDGALSPASKKRRLQSPPPVTLNDVRQNAEKIETAHTKALHAYVLQATHEIRQFEQHYAQLQKEIRELEKLGVREPDGEPKPQSPNGVPAAGKLEAGPSNGVGPSPGTSPRPPHVPAAQPAPQHPLRNLQPLLPQPAPHQDTRNGPSPLQLATSEKASHATWSPAPAHPEAVRSPQLGQQEVPKTPVTRPAATPKPLNGAPPVLQAPQGAPPFQPPPQSPAPPAVAEGLQRPEGIVGRQSPALQPANAQLPAQGQLKWEPPYQPNAPPRQTANTVPQHPPNMLPPTSHLMPSPRAPQQPLPHPSPVPPQGQAGRPVPQQQVLIPPHSTSQFAPPLQSPTVRSPADLAAGPNRQQPLLPSPAASSVPPPQPPYHPQYQGHPVSTTGPATPVYPGQAAAHPAPAPPGPRRSPAIPPTPTPPVVVPPRPSPGLAAPQHPQQPPAIQPPPYGQQHVPRGAPSPVPAHPDAAQRYSSPYQPPRPAAVDRIHPRPPVTSTPTPAARFSPAPPPPKTPAMTLPPRLAGGSGTKWVSNSTPSTPKPGIEFRLGYDDVPSPAYEPTSPNLLPSAPSVAKEAQRRQGPAETPKHKPGRPHVPQRAQGVSTPQPGPRPASSQPAGPQTKQPAVEREPPRVKHEATTPRPSTEAGDTTADESDLTPTPMQTPRASQLRDALPEGLNPADGPKLVLWTRSFNKVCGSAMEQIVHHRSANMFAAPIREKDAPGYHKVVKQAQDLKTIRAAINHGNRAASHAASSLLEGGDPGSSSVWLPRTEDLVPPRSIINSSQLDRELAHMFSNAVMYNPDPHHGPGPAFVRGDVDDEDGEGGADAAGGGGGGGGAAGAGQQDSGVLGYKVDEFGVVNDARAMFVEVEKLLSELRSAEVRRGAPPPGIAGGVTGTSTRQVSVLGGNGGGGGGADEGEEGEEGDGEGTVKRRRVGRG</sequence>
<name>A0AAN6SPD7_9PEZI</name>
<feature type="compositionally biased region" description="Polar residues" evidence="4">
    <location>
        <begin position="261"/>
        <end position="273"/>
    </location>
</feature>
<feature type="compositionally biased region" description="Basic and acidic residues" evidence="4">
    <location>
        <begin position="739"/>
        <end position="752"/>
    </location>
</feature>
<evidence type="ECO:0000256" key="2">
    <source>
        <dbReference type="PROSITE-ProRule" id="PRU00035"/>
    </source>
</evidence>
<evidence type="ECO:0000256" key="4">
    <source>
        <dbReference type="SAM" id="MobiDB-lite"/>
    </source>
</evidence>
<dbReference type="AlphaFoldDB" id="A0AAN6SPD7"/>
<feature type="compositionally biased region" description="Gly residues" evidence="4">
    <location>
        <begin position="1020"/>
        <end position="1029"/>
    </location>
</feature>
<organism evidence="6 7">
    <name type="scientific">Parachaetomium inaequale</name>
    <dbReference type="NCBI Taxonomy" id="2588326"/>
    <lineage>
        <taxon>Eukaryota</taxon>
        <taxon>Fungi</taxon>
        <taxon>Dikarya</taxon>
        <taxon>Ascomycota</taxon>
        <taxon>Pezizomycotina</taxon>
        <taxon>Sordariomycetes</taxon>
        <taxon>Sordariomycetidae</taxon>
        <taxon>Sordariales</taxon>
        <taxon>Chaetomiaceae</taxon>
        <taxon>Parachaetomium</taxon>
    </lineage>
</organism>
<evidence type="ECO:0000259" key="5">
    <source>
        <dbReference type="PROSITE" id="PS50014"/>
    </source>
</evidence>
<feature type="compositionally biased region" description="Polar residues" evidence="4">
    <location>
        <begin position="726"/>
        <end position="737"/>
    </location>
</feature>
<feature type="compositionally biased region" description="Low complexity" evidence="4">
    <location>
        <begin position="234"/>
        <end position="250"/>
    </location>
</feature>
<proteinExistence type="predicted"/>
<feature type="compositionally biased region" description="Polar residues" evidence="4">
    <location>
        <begin position="770"/>
        <end position="780"/>
    </location>
</feature>
<dbReference type="Proteomes" id="UP001303115">
    <property type="component" value="Unassembled WGS sequence"/>
</dbReference>
<dbReference type="CDD" id="cd04369">
    <property type="entry name" value="Bromodomain"/>
    <property type="match status" value="1"/>
</dbReference>
<feature type="region of interest" description="Disordered" evidence="4">
    <location>
        <begin position="111"/>
        <end position="144"/>
    </location>
</feature>
<dbReference type="SUPFAM" id="SSF47370">
    <property type="entry name" value="Bromodomain"/>
    <property type="match status" value="1"/>
</dbReference>
<dbReference type="PANTHER" id="PTHR15398">
    <property type="entry name" value="BROMODOMAIN-CONTAINING PROTEIN 8"/>
    <property type="match status" value="1"/>
</dbReference>
<keyword evidence="7" id="KW-1185">Reference proteome</keyword>
<feature type="compositionally biased region" description="Gly residues" evidence="4">
    <location>
        <begin position="939"/>
        <end position="954"/>
    </location>
</feature>
<feature type="region of interest" description="Disordered" evidence="4">
    <location>
        <begin position="994"/>
        <end position="1052"/>
    </location>
</feature>
<feature type="domain" description="Bromo" evidence="5">
    <location>
        <begin position="818"/>
        <end position="915"/>
    </location>
</feature>
<gene>
    <name evidence="6" type="ORF">C8A01DRAFT_17735</name>
</gene>
<dbReference type="PANTHER" id="PTHR15398:SF4">
    <property type="entry name" value="BROMODOMAIN-CONTAINING PROTEIN 8 ISOFORM X1"/>
    <property type="match status" value="1"/>
</dbReference>
<feature type="region of interest" description="Disordered" evidence="4">
    <location>
        <begin position="192"/>
        <end position="797"/>
    </location>
</feature>
<feature type="compositionally biased region" description="Pro residues" evidence="4">
    <location>
        <begin position="518"/>
        <end position="545"/>
    </location>
</feature>
<reference evidence="7" key="1">
    <citation type="journal article" date="2023" name="Mol. Phylogenet. Evol.">
        <title>Genome-scale phylogeny and comparative genomics of the fungal order Sordariales.</title>
        <authorList>
            <person name="Hensen N."/>
            <person name="Bonometti L."/>
            <person name="Westerberg I."/>
            <person name="Brannstrom I.O."/>
            <person name="Guillou S."/>
            <person name="Cros-Aarteil S."/>
            <person name="Calhoun S."/>
            <person name="Haridas S."/>
            <person name="Kuo A."/>
            <person name="Mondo S."/>
            <person name="Pangilinan J."/>
            <person name="Riley R."/>
            <person name="LaButti K."/>
            <person name="Andreopoulos B."/>
            <person name="Lipzen A."/>
            <person name="Chen C."/>
            <person name="Yan M."/>
            <person name="Daum C."/>
            <person name="Ng V."/>
            <person name="Clum A."/>
            <person name="Steindorff A."/>
            <person name="Ohm R.A."/>
            <person name="Martin F."/>
            <person name="Silar P."/>
            <person name="Natvig D.O."/>
            <person name="Lalanne C."/>
            <person name="Gautier V."/>
            <person name="Ament-Velasquez S.L."/>
            <person name="Kruys A."/>
            <person name="Hutchinson M.I."/>
            <person name="Powell A.J."/>
            <person name="Barry K."/>
            <person name="Miller A.N."/>
            <person name="Grigoriev I.V."/>
            <person name="Debuchy R."/>
            <person name="Gladieux P."/>
            <person name="Hiltunen Thoren M."/>
            <person name="Johannesson H."/>
        </authorList>
    </citation>
    <scope>NUCLEOTIDE SEQUENCE [LARGE SCALE GENOMIC DNA]</scope>
    <source>
        <strain evidence="7">CBS 284.82</strain>
    </source>
</reference>
<feature type="compositionally biased region" description="Polar residues" evidence="4">
    <location>
        <begin position="435"/>
        <end position="449"/>
    </location>
</feature>
<protein>
    <recommendedName>
        <fullName evidence="5">Bromo domain-containing protein</fullName>
    </recommendedName>
</protein>
<evidence type="ECO:0000256" key="1">
    <source>
        <dbReference type="ARBA" id="ARBA00023117"/>
    </source>
</evidence>
<dbReference type="EMBL" id="MU854438">
    <property type="protein sequence ID" value="KAK4038164.1"/>
    <property type="molecule type" value="Genomic_DNA"/>
</dbReference>
<keyword evidence="3" id="KW-0175">Coiled coil</keyword>
<feature type="compositionally biased region" description="Pro residues" evidence="4">
    <location>
        <begin position="554"/>
        <end position="565"/>
    </location>
</feature>
<feature type="coiled-coil region" evidence="3">
    <location>
        <begin position="162"/>
        <end position="189"/>
    </location>
</feature>
<dbReference type="Gene3D" id="1.20.920.10">
    <property type="entry name" value="Bromodomain-like"/>
    <property type="match status" value="1"/>
</dbReference>
<feature type="non-terminal residue" evidence="6">
    <location>
        <position position="1"/>
    </location>
</feature>
<feature type="compositionally biased region" description="Acidic residues" evidence="4">
    <location>
        <begin position="1030"/>
        <end position="1040"/>
    </location>
</feature>
<feature type="compositionally biased region" description="Pro residues" evidence="4">
    <location>
        <begin position="411"/>
        <end position="426"/>
    </location>
</feature>
<dbReference type="GO" id="GO:0006325">
    <property type="term" value="P:chromatin organization"/>
    <property type="evidence" value="ECO:0007669"/>
    <property type="project" value="UniProtKB-ARBA"/>
</dbReference>
<dbReference type="GO" id="GO:0035267">
    <property type="term" value="C:NuA4 histone acetyltransferase complex"/>
    <property type="evidence" value="ECO:0007669"/>
    <property type="project" value="TreeGrafter"/>
</dbReference>
<dbReference type="Pfam" id="PF00439">
    <property type="entry name" value="Bromodomain"/>
    <property type="match status" value="1"/>
</dbReference>
<comment type="caution">
    <text evidence="6">The sequence shown here is derived from an EMBL/GenBank/DDBJ whole genome shotgun (WGS) entry which is preliminary data.</text>
</comment>
<evidence type="ECO:0000313" key="7">
    <source>
        <dbReference type="Proteomes" id="UP001303115"/>
    </source>
</evidence>
<dbReference type="PROSITE" id="PS50014">
    <property type="entry name" value="BROMODOMAIN_2"/>
    <property type="match status" value="1"/>
</dbReference>
<feature type="compositionally biased region" description="Low complexity" evidence="4">
    <location>
        <begin position="471"/>
        <end position="482"/>
    </location>
</feature>
<dbReference type="InterPro" id="IPR036427">
    <property type="entry name" value="Bromodomain-like_sf"/>
</dbReference>
<evidence type="ECO:0000313" key="6">
    <source>
        <dbReference type="EMBL" id="KAK4038164.1"/>
    </source>
</evidence>
<feature type="region of interest" description="Disordered" evidence="4">
    <location>
        <begin position="919"/>
        <end position="957"/>
    </location>
</feature>
<evidence type="ECO:0000256" key="3">
    <source>
        <dbReference type="SAM" id="Coils"/>
    </source>
</evidence>